<evidence type="ECO:0000313" key="3">
    <source>
        <dbReference type="Proteomes" id="UP000292372"/>
    </source>
</evidence>
<evidence type="ECO:0000313" key="2">
    <source>
        <dbReference type="EMBL" id="TBN17498.1"/>
    </source>
</evidence>
<dbReference type="AlphaFoldDB" id="A0A4V6MT88"/>
<sequence length="217" mass="25680">MNIDYTTLLSYSINLFELLAVCSAAINYKKYKYSSESYFLHFLILTFIVDTILGKLVGKYTIINNIWLYYAYTGLSFLFYFWWYHTVLKNTLQKKVIILFSVLFLLVYFVCGSQVDYHKYVFVLGAVFLLVLTGFHLHDLINADDHALKIKYKLSFWITIALVLFNVGMIPFILLSKYFNVWIYNSAFTIILFFLNLILYGCYIIGFTWTKTKYNQF</sequence>
<proteinExistence type="predicted"/>
<dbReference type="Proteomes" id="UP000292372">
    <property type="component" value="Unassembled WGS sequence"/>
</dbReference>
<keyword evidence="3" id="KW-1185">Reference proteome</keyword>
<dbReference type="RefSeq" id="WP_130935790.1">
    <property type="nucleotide sequence ID" value="NZ_BMEE01000001.1"/>
</dbReference>
<reference evidence="2 3" key="1">
    <citation type="journal article" date="2015" name="Int. J. Syst. Evol. Microbiol.">
        <title>Hyunsoonleella pacifica sp. nov., isolated from seawater of South Pacific Gyre.</title>
        <authorList>
            <person name="Gao X."/>
            <person name="Zhang Z."/>
            <person name="Dai X."/>
            <person name="Zhang X.H."/>
        </authorList>
    </citation>
    <scope>NUCLEOTIDE SEQUENCE [LARGE SCALE GENOMIC DNA]</scope>
    <source>
        <strain evidence="2 3">SW033</strain>
    </source>
</reference>
<keyword evidence="1" id="KW-0812">Transmembrane</keyword>
<feature type="transmembrane region" description="Helical" evidence="1">
    <location>
        <begin position="181"/>
        <end position="209"/>
    </location>
</feature>
<name>A0A4V6MT88_9FLAO</name>
<dbReference type="EMBL" id="SIRS01000002">
    <property type="protein sequence ID" value="TBN17498.1"/>
    <property type="molecule type" value="Genomic_DNA"/>
</dbReference>
<feature type="transmembrane region" description="Helical" evidence="1">
    <location>
        <begin position="66"/>
        <end position="84"/>
    </location>
</feature>
<feature type="transmembrane region" description="Helical" evidence="1">
    <location>
        <begin position="121"/>
        <end position="142"/>
    </location>
</feature>
<accession>A0A4V6MT88</accession>
<dbReference type="OrthoDB" id="1453530at2"/>
<keyword evidence="1" id="KW-0472">Membrane</keyword>
<gene>
    <name evidence="2" type="ORF">EYD46_04060</name>
</gene>
<feature type="transmembrane region" description="Helical" evidence="1">
    <location>
        <begin position="38"/>
        <end position="54"/>
    </location>
</feature>
<comment type="caution">
    <text evidence="2">The sequence shown here is derived from an EMBL/GenBank/DDBJ whole genome shotgun (WGS) entry which is preliminary data.</text>
</comment>
<organism evidence="2 3">
    <name type="scientific">Hyunsoonleella pacifica</name>
    <dbReference type="NCBI Taxonomy" id="1080224"/>
    <lineage>
        <taxon>Bacteria</taxon>
        <taxon>Pseudomonadati</taxon>
        <taxon>Bacteroidota</taxon>
        <taxon>Flavobacteriia</taxon>
        <taxon>Flavobacteriales</taxon>
        <taxon>Flavobacteriaceae</taxon>
    </lineage>
</organism>
<protein>
    <submittedName>
        <fullName evidence="2">Uncharacterized protein</fullName>
    </submittedName>
</protein>
<feature type="transmembrane region" description="Helical" evidence="1">
    <location>
        <begin position="96"/>
        <end position="115"/>
    </location>
</feature>
<keyword evidence="1" id="KW-1133">Transmembrane helix</keyword>
<evidence type="ECO:0000256" key="1">
    <source>
        <dbReference type="SAM" id="Phobius"/>
    </source>
</evidence>
<feature type="transmembrane region" description="Helical" evidence="1">
    <location>
        <begin position="6"/>
        <end position="26"/>
    </location>
</feature>
<feature type="transmembrane region" description="Helical" evidence="1">
    <location>
        <begin position="154"/>
        <end position="175"/>
    </location>
</feature>